<dbReference type="AlphaFoldDB" id="A0A0R1KMG5"/>
<sequence length="75" mass="8488">MEKVIAKIDDMHCEHCQHIVEDALEATNGVQYANVTLEKDEVVIEFDKHKLQIAEISDAVANAGYDVRLYTVVEK</sequence>
<keyword evidence="1" id="KW-0479">Metal-binding</keyword>
<feature type="domain" description="HMA" evidence="2">
    <location>
        <begin position="2"/>
        <end position="68"/>
    </location>
</feature>
<dbReference type="SMR" id="A0A0R1KMG5"/>
<name>A0A0R1KMG5_9LACO</name>
<proteinExistence type="predicted"/>
<dbReference type="Pfam" id="PF00403">
    <property type="entry name" value="HMA"/>
    <property type="match status" value="1"/>
</dbReference>
<accession>A0A0R1KMG5</accession>
<dbReference type="InterPro" id="IPR006121">
    <property type="entry name" value="HMA_dom"/>
</dbReference>
<dbReference type="EMBL" id="AZDY01000006">
    <property type="protein sequence ID" value="KRK84734.1"/>
    <property type="molecule type" value="Genomic_DNA"/>
</dbReference>
<dbReference type="Gene3D" id="3.30.70.100">
    <property type="match status" value="1"/>
</dbReference>
<evidence type="ECO:0000259" key="2">
    <source>
        <dbReference type="PROSITE" id="PS50846"/>
    </source>
</evidence>
<dbReference type="STRING" id="1423788.FC78_GL000016"/>
<dbReference type="GeneID" id="69059609"/>
<dbReference type="OrthoDB" id="9813965at2"/>
<organism evidence="3 4">
    <name type="scientific">Companilactobacillus bobalius DSM 19674</name>
    <dbReference type="NCBI Taxonomy" id="1423788"/>
    <lineage>
        <taxon>Bacteria</taxon>
        <taxon>Bacillati</taxon>
        <taxon>Bacillota</taxon>
        <taxon>Bacilli</taxon>
        <taxon>Lactobacillales</taxon>
        <taxon>Lactobacillaceae</taxon>
        <taxon>Companilactobacillus</taxon>
        <taxon>Companilactobacillus bobalius</taxon>
    </lineage>
</organism>
<dbReference type="PATRIC" id="fig|1423788.3.peg.20"/>
<dbReference type="FunFam" id="3.30.70.100:FF:000001">
    <property type="entry name" value="ATPase copper transporting beta"/>
    <property type="match status" value="1"/>
</dbReference>
<gene>
    <name evidence="3" type="ORF">FC78_GL000016</name>
</gene>
<dbReference type="InterPro" id="IPR036163">
    <property type="entry name" value="HMA_dom_sf"/>
</dbReference>
<reference evidence="3 4" key="1">
    <citation type="journal article" date="2015" name="Genome Announc.">
        <title>Expanding the biotechnology potential of lactobacilli through comparative genomics of 213 strains and associated genera.</title>
        <authorList>
            <person name="Sun Z."/>
            <person name="Harris H.M."/>
            <person name="McCann A."/>
            <person name="Guo C."/>
            <person name="Argimon S."/>
            <person name="Zhang W."/>
            <person name="Yang X."/>
            <person name="Jeffery I.B."/>
            <person name="Cooney J.C."/>
            <person name="Kagawa T.F."/>
            <person name="Liu W."/>
            <person name="Song Y."/>
            <person name="Salvetti E."/>
            <person name="Wrobel A."/>
            <person name="Rasinkangas P."/>
            <person name="Parkhill J."/>
            <person name="Rea M.C."/>
            <person name="O'Sullivan O."/>
            <person name="Ritari J."/>
            <person name="Douillard F.P."/>
            <person name="Paul Ross R."/>
            <person name="Yang R."/>
            <person name="Briner A.E."/>
            <person name="Felis G.E."/>
            <person name="de Vos W.M."/>
            <person name="Barrangou R."/>
            <person name="Klaenhammer T.R."/>
            <person name="Caufield P.W."/>
            <person name="Cui Y."/>
            <person name="Zhang H."/>
            <person name="O'Toole P.W."/>
        </authorList>
    </citation>
    <scope>NUCLEOTIDE SEQUENCE [LARGE SCALE GENOMIC DNA]</scope>
    <source>
        <strain evidence="3 4">DSM 19674</strain>
    </source>
</reference>
<dbReference type="InterPro" id="IPR017969">
    <property type="entry name" value="Heavy-metal-associated_CS"/>
</dbReference>
<dbReference type="PROSITE" id="PS50846">
    <property type="entry name" value="HMA_2"/>
    <property type="match status" value="1"/>
</dbReference>
<dbReference type="SUPFAM" id="SSF55008">
    <property type="entry name" value="HMA, heavy metal-associated domain"/>
    <property type="match status" value="1"/>
</dbReference>
<dbReference type="RefSeq" id="WP_033615028.1">
    <property type="nucleotide sequence ID" value="NZ_AZDY01000006.1"/>
</dbReference>
<dbReference type="PROSITE" id="PS01047">
    <property type="entry name" value="HMA_1"/>
    <property type="match status" value="1"/>
</dbReference>
<comment type="caution">
    <text evidence="3">The sequence shown here is derived from an EMBL/GenBank/DDBJ whole genome shotgun (WGS) entry which is preliminary data.</text>
</comment>
<dbReference type="Proteomes" id="UP000051515">
    <property type="component" value="Unassembled WGS sequence"/>
</dbReference>
<keyword evidence="4" id="KW-1185">Reference proteome</keyword>
<protein>
    <recommendedName>
        <fullName evidence="2">HMA domain-containing protein</fullName>
    </recommendedName>
</protein>
<dbReference type="CDD" id="cd00371">
    <property type="entry name" value="HMA"/>
    <property type="match status" value="1"/>
</dbReference>
<dbReference type="GO" id="GO:0046872">
    <property type="term" value="F:metal ion binding"/>
    <property type="evidence" value="ECO:0007669"/>
    <property type="project" value="UniProtKB-KW"/>
</dbReference>
<evidence type="ECO:0000313" key="3">
    <source>
        <dbReference type="EMBL" id="KRK84734.1"/>
    </source>
</evidence>
<evidence type="ECO:0000256" key="1">
    <source>
        <dbReference type="ARBA" id="ARBA00022723"/>
    </source>
</evidence>
<evidence type="ECO:0000313" key="4">
    <source>
        <dbReference type="Proteomes" id="UP000051515"/>
    </source>
</evidence>